<dbReference type="Pfam" id="PF00583">
    <property type="entry name" value="Acetyltransf_1"/>
    <property type="match status" value="1"/>
</dbReference>
<comment type="caution">
    <text evidence="4">The sequence shown here is derived from an EMBL/GenBank/DDBJ whole genome shotgun (WGS) entry which is preliminary data.</text>
</comment>
<dbReference type="Gene3D" id="3.40.630.30">
    <property type="match status" value="1"/>
</dbReference>
<proteinExistence type="predicted"/>
<dbReference type="PROSITE" id="PS50995">
    <property type="entry name" value="HTH_MARR_2"/>
    <property type="match status" value="1"/>
</dbReference>
<dbReference type="RefSeq" id="WP_148869755.1">
    <property type="nucleotide sequence ID" value="NZ_VNIA01000002.1"/>
</dbReference>
<dbReference type="InterPro" id="IPR036388">
    <property type="entry name" value="WH-like_DNA-bd_sf"/>
</dbReference>
<evidence type="ECO:0000259" key="3">
    <source>
        <dbReference type="PROSITE" id="PS51186"/>
    </source>
</evidence>
<dbReference type="GO" id="GO:0008080">
    <property type="term" value="F:N-acetyltransferase activity"/>
    <property type="evidence" value="ECO:0007669"/>
    <property type="project" value="InterPro"/>
</dbReference>
<dbReference type="InterPro" id="IPR050769">
    <property type="entry name" value="NAT_camello-type"/>
</dbReference>
<evidence type="ECO:0000259" key="2">
    <source>
        <dbReference type="PROSITE" id="PS50995"/>
    </source>
</evidence>
<dbReference type="InterPro" id="IPR016181">
    <property type="entry name" value="Acyl_CoA_acyltransferase"/>
</dbReference>
<name>A0A5S5DV77_9FLAO</name>
<dbReference type="PROSITE" id="PS51186">
    <property type="entry name" value="GNAT"/>
    <property type="match status" value="1"/>
</dbReference>
<keyword evidence="1 4" id="KW-0808">Transferase</keyword>
<keyword evidence="5" id="KW-1185">Reference proteome</keyword>
<accession>A0A5S5DV77</accession>
<organism evidence="4 5">
    <name type="scientific">Tenacibaculum adriaticum</name>
    <dbReference type="NCBI Taxonomy" id="413713"/>
    <lineage>
        <taxon>Bacteria</taxon>
        <taxon>Pseudomonadati</taxon>
        <taxon>Bacteroidota</taxon>
        <taxon>Flavobacteriia</taxon>
        <taxon>Flavobacteriales</taxon>
        <taxon>Flavobacteriaceae</taxon>
        <taxon>Tenacibaculum</taxon>
    </lineage>
</organism>
<protein>
    <submittedName>
        <fullName evidence="4">MarR family transcriptional regulator with acetyltransferase activity</fullName>
    </submittedName>
</protein>
<evidence type="ECO:0000256" key="1">
    <source>
        <dbReference type="ARBA" id="ARBA00022679"/>
    </source>
</evidence>
<dbReference type="SUPFAM" id="SSF46785">
    <property type="entry name" value="Winged helix' DNA-binding domain"/>
    <property type="match status" value="1"/>
</dbReference>
<sequence length="315" mass="36055">MFYTKIGKLALGSRLRMLSERVTEDAKNIYDLYDVELKPKWFPVFYSLSQNQEKSITAIAEEIGHSHPSVSKIVSEMCKAGITKEKKDKKDGRRNLIELTKKGMLIAHKIEDQYKDVNHAIELALDQTQHNLWKAIEEFEFLLEQKSLFRRVKEEKSKREREKVTIVAYDAKYHKAFKELNEEWIRTYFKIEVADSMALDNPKEYILDNGGHIFIALYNNEPVGACALLKNNTIISDFELAKMAVSPSAQGLGIGLLLANAAIDKARLEGAKEIYLESNTVLVPAIKLYQKLGFQKVSGFSTPYERCNIQMILKL</sequence>
<dbReference type="PANTHER" id="PTHR13947">
    <property type="entry name" value="GNAT FAMILY N-ACETYLTRANSFERASE"/>
    <property type="match status" value="1"/>
</dbReference>
<dbReference type="InterPro" id="IPR000182">
    <property type="entry name" value="GNAT_dom"/>
</dbReference>
<evidence type="ECO:0000313" key="5">
    <source>
        <dbReference type="Proteomes" id="UP000323136"/>
    </source>
</evidence>
<evidence type="ECO:0000313" key="4">
    <source>
        <dbReference type="EMBL" id="TYP98956.1"/>
    </source>
</evidence>
<dbReference type="SUPFAM" id="SSF55729">
    <property type="entry name" value="Acyl-CoA N-acyltransferases (Nat)"/>
    <property type="match status" value="1"/>
</dbReference>
<dbReference type="Gene3D" id="1.10.10.10">
    <property type="entry name" value="Winged helix-like DNA-binding domain superfamily/Winged helix DNA-binding domain"/>
    <property type="match status" value="1"/>
</dbReference>
<feature type="domain" description="HTH marR-type" evidence="2">
    <location>
        <begin position="8"/>
        <end position="148"/>
    </location>
</feature>
<dbReference type="InterPro" id="IPR000835">
    <property type="entry name" value="HTH_MarR-typ"/>
</dbReference>
<reference evidence="4 5" key="1">
    <citation type="submission" date="2019-07" db="EMBL/GenBank/DDBJ databases">
        <title>Genomic Encyclopedia of Type Strains, Phase IV (KMG-IV): sequencing the most valuable type-strain genomes for metagenomic binning, comparative biology and taxonomic classification.</title>
        <authorList>
            <person name="Goeker M."/>
        </authorList>
    </citation>
    <scope>NUCLEOTIDE SEQUENCE [LARGE SCALE GENOMIC DNA]</scope>
    <source>
        <strain evidence="4 5">DSM 18961</strain>
    </source>
</reference>
<dbReference type="CDD" id="cd04301">
    <property type="entry name" value="NAT_SF"/>
    <property type="match status" value="1"/>
</dbReference>
<dbReference type="InterPro" id="IPR036390">
    <property type="entry name" value="WH_DNA-bd_sf"/>
</dbReference>
<dbReference type="AlphaFoldDB" id="A0A5S5DV77"/>
<feature type="domain" description="N-acetyltransferase" evidence="3">
    <location>
        <begin position="175"/>
        <end position="315"/>
    </location>
</feature>
<dbReference type="EMBL" id="VNIA01000002">
    <property type="protein sequence ID" value="TYP98956.1"/>
    <property type="molecule type" value="Genomic_DNA"/>
</dbReference>
<dbReference type="GO" id="GO:0003700">
    <property type="term" value="F:DNA-binding transcription factor activity"/>
    <property type="evidence" value="ECO:0007669"/>
    <property type="project" value="InterPro"/>
</dbReference>
<dbReference type="PANTHER" id="PTHR13947:SF37">
    <property type="entry name" value="LD18367P"/>
    <property type="match status" value="1"/>
</dbReference>
<dbReference type="Proteomes" id="UP000323136">
    <property type="component" value="Unassembled WGS sequence"/>
</dbReference>
<gene>
    <name evidence="4" type="ORF">C7447_102274</name>
</gene>
<dbReference type="Pfam" id="PF12802">
    <property type="entry name" value="MarR_2"/>
    <property type="match status" value="1"/>
</dbReference>
<dbReference type="OrthoDB" id="1431064at2"/>